<protein>
    <submittedName>
        <fullName evidence="2">Uncharacterized protein</fullName>
    </submittedName>
</protein>
<comment type="caution">
    <text evidence="2">The sequence shown here is derived from an EMBL/GenBank/DDBJ whole genome shotgun (WGS) entry which is preliminary data.</text>
</comment>
<organism evidence="2 3">
    <name type="scientific">Streptomyces turgidiscabies (strain Car8)</name>
    <dbReference type="NCBI Taxonomy" id="698760"/>
    <lineage>
        <taxon>Bacteria</taxon>
        <taxon>Bacillati</taxon>
        <taxon>Actinomycetota</taxon>
        <taxon>Actinomycetes</taxon>
        <taxon>Kitasatosporales</taxon>
        <taxon>Streptomycetaceae</taxon>
        <taxon>Streptomyces</taxon>
    </lineage>
</organism>
<accession>L7F3C1</accession>
<sequence length="43" mass="5023">MPGRADTTLLGARFEFRMKASLARHGKRIEERHVPDHTSRPHR</sequence>
<name>L7F3C1_STRT8</name>
<dbReference type="AlphaFoldDB" id="L7F3C1"/>
<dbReference type="Proteomes" id="UP000010931">
    <property type="component" value="Unassembled WGS sequence"/>
</dbReference>
<keyword evidence="3" id="KW-1185">Reference proteome</keyword>
<reference evidence="2 3" key="1">
    <citation type="journal article" date="2011" name="Plasmid">
        <title>Streptomyces turgidiscabies Car8 contains a modular pathogenicity island that shares virulence genes with other actinobacterial plant pathogens.</title>
        <authorList>
            <person name="Huguet-Tapia J.C."/>
            <person name="Badger J.H."/>
            <person name="Loria R."/>
            <person name="Pettis G.S."/>
        </authorList>
    </citation>
    <scope>NUCLEOTIDE SEQUENCE [LARGE SCALE GENOMIC DNA]</scope>
    <source>
        <strain evidence="2 3">Car8</strain>
    </source>
</reference>
<dbReference type="EMBL" id="AEJB01000361">
    <property type="protein sequence ID" value="ELP65832.1"/>
    <property type="molecule type" value="Genomic_DNA"/>
</dbReference>
<gene>
    <name evidence="2" type="ORF">STRTUCAR8_01537</name>
</gene>
<proteinExistence type="predicted"/>
<evidence type="ECO:0000313" key="2">
    <source>
        <dbReference type="EMBL" id="ELP65832.1"/>
    </source>
</evidence>
<evidence type="ECO:0000256" key="1">
    <source>
        <dbReference type="SAM" id="MobiDB-lite"/>
    </source>
</evidence>
<evidence type="ECO:0000313" key="3">
    <source>
        <dbReference type="Proteomes" id="UP000010931"/>
    </source>
</evidence>
<feature type="region of interest" description="Disordered" evidence="1">
    <location>
        <begin position="24"/>
        <end position="43"/>
    </location>
</feature>
<feature type="compositionally biased region" description="Basic and acidic residues" evidence="1">
    <location>
        <begin position="28"/>
        <end position="43"/>
    </location>
</feature>